<evidence type="ECO:0000256" key="5">
    <source>
        <dbReference type="ARBA" id="ARBA00023180"/>
    </source>
</evidence>
<protein>
    <submittedName>
        <fullName evidence="7">FCGBP protein</fullName>
    </submittedName>
</protein>
<comment type="caution">
    <text evidence="7">The sequence shown here is derived from an EMBL/GenBank/DDBJ whole genome shotgun (WGS) entry which is preliminary data.</text>
</comment>
<dbReference type="InterPro" id="IPR014853">
    <property type="entry name" value="VWF/SSPO/ZAN-like_Cys-rich_dom"/>
</dbReference>
<dbReference type="CDD" id="cd19941">
    <property type="entry name" value="TIL"/>
    <property type="match status" value="1"/>
</dbReference>
<evidence type="ECO:0000313" key="8">
    <source>
        <dbReference type="Proteomes" id="UP000564948"/>
    </source>
</evidence>
<dbReference type="PANTHER" id="PTHR46698">
    <property type="entry name" value="CROSSVEINLESS 2"/>
    <property type="match status" value="1"/>
</dbReference>
<dbReference type="SMART" id="SM00832">
    <property type="entry name" value="C8"/>
    <property type="match status" value="2"/>
</dbReference>
<feature type="domain" description="VWFD" evidence="6">
    <location>
        <begin position="1"/>
        <end position="72"/>
    </location>
</feature>
<keyword evidence="2" id="KW-0964">Secreted</keyword>
<evidence type="ECO:0000256" key="1">
    <source>
        <dbReference type="ARBA" id="ARBA00004613"/>
    </source>
</evidence>
<dbReference type="FunFam" id="2.10.25.10:FF:000055">
    <property type="entry name" value="alpha-tectorin isoform X1"/>
    <property type="match status" value="1"/>
</dbReference>
<proteinExistence type="predicted"/>
<keyword evidence="8" id="KW-1185">Reference proteome</keyword>
<feature type="non-terminal residue" evidence="7">
    <location>
        <position position="550"/>
    </location>
</feature>
<dbReference type="EMBL" id="VZTD01002722">
    <property type="protein sequence ID" value="NXB18942.1"/>
    <property type="molecule type" value="Genomic_DNA"/>
</dbReference>
<dbReference type="InterPro" id="IPR001846">
    <property type="entry name" value="VWF_type-D"/>
</dbReference>
<feature type="non-terminal residue" evidence="7">
    <location>
        <position position="1"/>
    </location>
</feature>
<sequence>LQTDFGLRVTYDEDQVIMVAVPSSYFGVSCGLCGNFNEDTDDEAMVPNGGHRASDETHLGDSWKVGDVPGCSAGCGAECPVCDAVQVQPYRGDRYCGVIIRAGGPFRECHRVINPEPFLQDCAFDACHYKGHRDTVCQGVSAYVTACQSQGVDVEMWRTAEFCALSCPTHSHYELCGSPCQPTCHTPTVPSSCPTSPCSEGCFCDTGYVLSGSDCVPHSECGCEYLGHYYQKDTEFYPSCRERCRCGNSGTVTCQEAFCGAHEECRVEDGVLGCHPTGYGRLVVSGDPHYVTFDGRTFNIPGSCTYVLARVCEPARRLANFTVLVEHETGSHGDPVLMKRVVVSIHGYTVTMERGWRWEVDSERYTLPLVTEDKNLRIGQEGNNIVLHTAAGVRILYNTATFLLITVPDVYRGRLCGLGGDYDGDPSDDFRLPSGALAGTTQEFVTSWKVPEKDRACTDGCDDGVCSRCDVANEATYGRNGSCGIIRDAEGPFRGCHPRVSPVEYFTHCVHDVCAASGDHAALCHALQAYATACQAAGATVEAWRTKDFC</sequence>
<name>A0A7K8C041_9CORV</name>
<keyword evidence="5" id="KW-0325">Glycoprotein</keyword>
<dbReference type="Pfam" id="PF12714">
    <property type="entry name" value="TILa"/>
    <property type="match status" value="1"/>
</dbReference>
<dbReference type="Pfam" id="PF08742">
    <property type="entry name" value="C8"/>
    <property type="match status" value="2"/>
</dbReference>
<dbReference type="Pfam" id="PF01826">
    <property type="entry name" value="TIL"/>
    <property type="match status" value="1"/>
</dbReference>
<keyword evidence="4" id="KW-1015">Disulfide bond</keyword>
<comment type="subcellular location">
    <subcellularLocation>
        <location evidence="1">Secreted</location>
    </subcellularLocation>
</comment>
<evidence type="ECO:0000256" key="2">
    <source>
        <dbReference type="ARBA" id="ARBA00022525"/>
    </source>
</evidence>
<dbReference type="PANTHER" id="PTHR46698:SF7">
    <property type="entry name" value="VWFD DOMAIN-CONTAINING PROTEIN"/>
    <property type="match status" value="1"/>
</dbReference>
<dbReference type="Gene3D" id="2.10.25.10">
    <property type="entry name" value="Laminin"/>
    <property type="match status" value="1"/>
</dbReference>
<dbReference type="GO" id="GO:0005576">
    <property type="term" value="C:extracellular region"/>
    <property type="evidence" value="ECO:0007669"/>
    <property type="project" value="UniProtKB-SubCell"/>
</dbReference>
<dbReference type="InterPro" id="IPR025615">
    <property type="entry name" value="TILa_dom"/>
</dbReference>
<evidence type="ECO:0000256" key="3">
    <source>
        <dbReference type="ARBA" id="ARBA00022729"/>
    </source>
</evidence>
<evidence type="ECO:0000313" key="7">
    <source>
        <dbReference type="EMBL" id="NXB18942.1"/>
    </source>
</evidence>
<dbReference type="PROSITE" id="PS51233">
    <property type="entry name" value="VWFD"/>
    <property type="match status" value="2"/>
</dbReference>
<dbReference type="AlphaFoldDB" id="A0A7K8C041"/>
<dbReference type="GO" id="GO:0030513">
    <property type="term" value="P:positive regulation of BMP signaling pathway"/>
    <property type="evidence" value="ECO:0007669"/>
    <property type="project" value="TreeGrafter"/>
</dbReference>
<dbReference type="InterPro" id="IPR052424">
    <property type="entry name" value="Kielin_Chordin-BMP_Reg"/>
</dbReference>
<accession>A0A7K8C041</accession>
<evidence type="ECO:0000259" key="6">
    <source>
        <dbReference type="PROSITE" id="PS51233"/>
    </source>
</evidence>
<dbReference type="Pfam" id="PF00094">
    <property type="entry name" value="VWD"/>
    <property type="match status" value="2"/>
</dbReference>
<dbReference type="SUPFAM" id="SSF57567">
    <property type="entry name" value="Serine protease inhibitors"/>
    <property type="match status" value="1"/>
</dbReference>
<evidence type="ECO:0000256" key="4">
    <source>
        <dbReference type="ARBA" id="ARBA00023157"/>
    </source>
</evidence>
<reference evidence="7 8" key="1">
    <citation type="submission" date="2019-09" db="EMBL/GenBank/DDBJ databases">
        <title>Bird 10,000 Genomes (B10K) Project - Family phase.</title>
        <authorList>
            <person name="Zhang G."/>
        </authorList>
    </citation>
    <scope>NUCLEOTIDE SEQUENCE [LARGE SCALE GENOMIC DNA]</scope>
    <source>
        <strain evidence="7">B10K-DU-029-40</strain>
        <tissue evidence="7">Muscle</tissue>
    </source>
</reference>
<dbReference type="InterPro" id="IPR002919">
    <property type="entry name" value="TIL_dom"/>
</dbReference>
<feature type="domain" description="VWFD" evidence="6">
    <location>
        <begin position="280"/>
        <end position="458"/>
    </location>
</feature>
<gene>
    <name evidence="7" type="primary">Fcgbp_2</name>
    <name evidence="7" type="ORF">RHALEU_R05745</name>
</gene>
<organism evidence="7 8">
    <name type="scientific">Rhagologus leucostigma</name>
    <dbReference type="NCBI Taxonomy" id="156170"/>
    <lineage>
        <taxon>Eukaryota</taxon>
        <taxon>Metazoa</taxon>
        <taxon>Chordata</taxon>
        <taxon>Craniata</taxon>
        <taxon>Vertebrata</taxon>
        <taxon>Euteleostomi</taxon>
        <taxon>Archelosauria</taxon>
        <taxon>Archosauria</taxon>
        <taxon>Dinosauria</taxon>
        <taxon>Saurischia</taxon>
        <taxon>Theropoda</taxon>
        <taxon>Coelurosauria</taxon>
        <taxon>Aves</taxon>
        <taxon>Neognathae</taxon>
        <taxon>Neoaves</taxon>
        <taxon>Telluraves</taxon>
        <taxon>Australaves</taxon>
        <taxon>Passeriformes</taxon>
        <taxon>Corvoidea</taxon>
        <taxon>Pachycephalidae</taxon>
        <taxon>Rhagologus</taxon>
    </lineage>
</organism>
<dbReference type="Proteomes" id="UP000564948">
    <property type="component" value="Unassembled WGS sequence"/>
</dbReference>
<keyword evidence="3" id="KW-0732">Signal</keyword>
<dbReference type="SMART" id="SM00216">
    <property type="entry name" value="VWD"/>
    <property type="match status" value="1"/>
</dbReference>
<dbReference type="InterPro" id="IPR036084">
    <property type="entry name" value="Ser_inhib-like_sf"/>
</dbReference>